<keyword evidence="1 3" id="KW-0853">WD repeat</keyword>
<evidence type="ECO:0000313" key="5">
    <source>
        <dbReference type="Proteomes" id="UP001385951"/>
    </source>
</evidence>
<dbReference type="PANTHER" id="PTHR44090:SF1">
    <property type="entry name" value="SUPERKILLER COMPLEX PROTEIN 8"/>
    <property type="match status" value="1"/>
</dbReference>
<dbReference type="InterPro" id="IPR015943">
    <property type="entry name" value="WD40/YVTN_repeat-like_dom_sf"/>
</dbReference>
<dbReference type="EMBL" id="JASBNA010000015">
    <property type="protein sequence ID" value="KAK7686849.1"/>
    <property type="molecule type" value="Genomic_DNA"/>
</dbReference>
<evidence type="ECO:0000256" key="3">
    <source>
        <dbReference type="PROSITE-ProRule" id="PRU00221"/>
    </source>
</evidence>
<dbReference type="PROSITE" id="PS50294">
    <property type="entry name" value="WD_REPEATS_REGION"/>
    <property type="match status" value="1"/>
</dbReference>
<protein>
    <submittedName>
        <fullName evidence="4">Uncharacterized protein</fullName>
    </submittedName>
</protein>
<keyword evidence="2" id="KW-0677">Repeat</keyword>
<reference evidence="4 5" key="1">
    <citation type="submission" date="2022-09" db="EMBL/GenBank/DDBJ databases">
        <authorList>
            <person name="Palmer J.M."/>
        </authorList>
    </citation>
    <scope>NUCLEOTIDE SEQUENCE [LARGE SCALE GENOMIC DNA]</scope>
    <source>
        <strain evidence="4 5">DSM 7382</strain>
    </source>
</reference>
<keyword evidence="5" id="KW-1185">Reference proteome</keyword>
<evidence type="ECO:0000256" key="2">
    <source>
        <dbReference type="ARBA" id="ARBA00022737"/>
    </source>
</evidence>
<dbReference type="GO" id="GO:0032991">
    <property type="term" value="C:protein-containing complex"/>
    <property type="evidence" value="ECO:0007669"/>
    <property type="project" value="UniProtKB-ARBA"/>
</dbReference>
<dbReference type="InterPro" id="IPR001680">
    <property type="entry name" value="WD40_rpt"/>
</dbReference>
<proteinExistence type="predicted"/>
<dbReference type="InterPro" id="IPR036322">
    <property type="entry name" value="WD40_repeat_dom_sf"/>
</dbReference>
<dbReference type="SUPFAM" id="SSF50978">
    <property type="entry name" value="WD40 repeat-like"/>
    <property type="match status" value="1"/>
</dbReference>
<dbReference type="PROSITE" id="PS50082">
    <property type="entry name" value="WD_REPEATS_2"/>
    <property type="match status" value="1"/>
</dbReference>
<comment type="caution">
    <text evidence="4">The sequence shown here is derived from an EMBL/GenBank/DDBJ whole genome shotgun (WGS) entry which is preliminary data.</text>
</comment>
<dbReference type="GO" id="GO:0005634">
    <property type="term" value="C:nucleus"/>
    <property type="evidence" value="ECO:0007669"/>
    <property type="project" value="TreeGrafter"/>
</dbReference>
<dbReference type="PANTHER" id="PTHR44090">
    <property type="entry name" value="WD REPEAT-CONTAINING PROTEIN 61"/>
    <property type="match status" value="1"/>
</dbReference>
<feature type="repeat" description="WD" evidence="3">
    <location>
        <begin position="285"/>
        <end position="326"/>
    </location>
</feature>
<evidence type="ECO:0000256" key="1">
    <source>
        <dbReference type="ARBA" id="ARBA00022574"/>
    </source>
</evidence>
<gene>
    <name evidence="4" type="ORF">QCA50_009924</name>
</gene>
<dbReference type="PROSITE" id="PS00678">
    <property type="entry name" value="WD_REPEATS_1"/>
    <property type="match status" value="1"/>
</dbReference>
<dbReference type="Gene3D" id="2.130.10.10">
    <property type="entry name" value="YVTN repeat-like/Quinoprotein amine dehydrogenase"/>
    <property type="match status" value="1"/>
</dbReference>
<dbReference type="SMART" id="SM00320">
    <property type="entry name" value="WD40"/>
    <property type="match status" value="4"/>
</dbReference>
<dbReference type="InterPro" id="IPR051510">
    <property type="entry name" value="SKI8"/>
</dbReference>
<dbReference type="Pfam" id="PF00400">
    <property type="entry name" value="WD40"/>
    <property type="match status" value="1"/>
</dbReference>
<evidence type="ECO:0000313" key="4">
    <source>
        <dbReference type="EMBL" id="KAK7686849.1"/>
    </source>
</evidence>
<dbReference type="Proteomes" id="UP001385951">
    <property type="component" value="Unassembled WGS sequence"/>
</dbReference>
<dbReference type="AlphaFoldDB" id="A0AAW0G574"/>
<name>A0AAW0G574_9APHY</name>
<accession>A0AAW0G574</accession>
<sequence length="388" mass="42076">MGKQYISTVSAAKAHELDVLGLAITNKYTVTVSSDGYANFWDNKQDEAHDPNAFVVKKFISKYGVHHVSVYENIMPSTKVKVVLLAFANFDGSIVVKSFVNDDLSTFADVDTGNEFKASFWCPGFYKDPLGQQDFLFATHASGSTSVYDLKINSTENSIDISVSIELAGKLNANGTDNSFPNSLSVSKKEKQVAIGYTNGDVILYDFAAMKPVYTFHSTDLQQTGKGSASSSIPRVVEFSPGGSILAVARDNQSSGTITLYDVEYGENIGSLTTPSHSSKNKIGGFAHDGWVMGLSFDSEGKLLASCGFDKCVRIWNLESREREATIKVSISDLEDTEHDESVDQSVVSGVQFIERGIRGGAGGDSNEGLCIISFDRAIRWYREAGGI</sequence>
<organism evidence="4 5">
    <name type="scientific">Cerrena zonata</name>
    <dbReference type="NCBI Taxonomy" id="2478898"/>
    <lineage>
        <taxon>Eukaryota</taxon>
        <taxon>Fungi</taxon>
        <taxon>Dikarya</taxon>
        <taxon>Basidiomycota</taxon>
        <taxon>Agaricomycotina</taxon>
        <taxon>Agaricomycetes</taxon>
        <taxon>Polyporales</taxon>
        <taxon>Cerrenaceae</taxon>
        <taxon>Cerrena</taxon>
    </lineage>
</organism>
<dbReference type="InterPro" id="IPR019775">
    <property type="entry name" value="WD40_repeat_CS"/>
</dbReference>